<dbReference type="Pfam" id="PF00990">
    <property type="entry name" value="GGDEF"/>
    <property type="match status" value="1"/>
</dbReference>
<evidence type="ECO:0000313" key="4">
    <source>
        <dbReference type="Proteomes" id="UP000217065"/>
    </source>
</evidence>
<keyword evidence="4" id="KW-1185">Reference proteome</keyword>
<dbReference type="SUPFAM" id="SSF55781">
    <property type="entry name" value="GAF domain-like"/>
    <property type="match status" value="1"/>
</dbReference>
<feature type="transmembrane region" description="Helical" evidence="1">
    <location>
        <begin position="139"/>
        <end position="157"/>
    </location>
</feature>
<dbReference type="InterPro" id="IPR029016">
    <property type="entry name" value="GAF-like_dom_sf"/>
</dbReference>
<dbReference type="CDD" id="cd01949">
    <property type="entry name" value="GGDEF"/>
    <property type="match status" value="1"/>
</dbReference>
<organism evidence="3 4">
    <name type="scientific">Tetzosporium hominis</name>
    <dbReference type="NCBI Taxonomy" id="2020506"/>
    <lineage>
        <taxon>Bacteria</taxon>
        <taxon>Bacillati</taxon>
        <taxon>Bacillota</taxon>
        <taxon>Bacilli</taxon>
        <taxon>Bacillales</taxon>
        <taxon>Caryophanaceae</taxon>
        <taxon>Tetzosporium</taxon>
    </lineage>
</organism>
<dbReference type="GO" id="GO:1902201">
    <property type="term" value="P:negative regulation of bacterial-type flagellum-dependent cell motility"/>
    <property type="evidence" value="ECO:0007669"/>
    <property type="project" value="TreeGrafter"/>
</dbReference>
<dbReference type="PANTHER" id="PTHR45138:SF9">
    <property type="entry name" value="DIGUANYLATE CYCLASE DGCM-RELATED"/>
    <property type="match status" value="1"/>
</dbReference>
<feature type="transmembrane region" description="Helical" evidence="1">
    <location>
        <begin position="202"/>
        <end position="219"/>
    </location>
</feature>
<dbReference type="Proteomes" id="UP000217065">
    <property type="component" value="Unassembled WGS sequence"/>
</dbReference>
<name>A0A264W7H7_9BACL</name>
<protein>
    <submittedName>
        <fullName evidence="3">GGDEF domain-containing protein</fullName>
    </submittedName>
</protein>
<dbReference type="SUPFAM" id="SSF55073">
    <property type="entry name" value="Nucleotide cyclase"/>
    <property type="match status" value="1"/>
</dbReference>
<feature type="transmembrane region" description="Helical" evidence="1">
    <location>
        <begin position="69"/>
        <end position="94"/>
    </location>
</feature>
<accession>A0A264W7H7</accession>
<keyword evidence="1" id="KW-0472">Membrane</keyword>
<keyword evidence="1" id="KW-0812">Transmembrane</keyword>
<dbReference type="SMART" id="SM00267">
    <property type="entry name" value="GGDEF"/>
    <property type="match status" value="1"/>
</dbReference>
<feature type="domain" description="GGDEF" evidence="2">
    <location>
        <begin position="425"/>
        <end position="567"/>
    </location>
</feature>
<dbReference type="OrthoDB" id="9759607at2"/>
<feature type="transmembrane region" description="Helical" evidence="1">
    <location>
        <begin position="106"/>
        <end position="127"/>
    </location>
</feature>
<dbReference type="FunFam" id="3.30.70.270:FF:000001">
    <property type="entry name" value="Diguanylate cyclase domain protein"/>
    <property type="match status" value="1"/>
</dbReference>
<dbReference type="PROSITE" id="PS50887">
    <property type="entry name" value="GGDEF"/>
    <property type="match status" value="1"/>
</dbReference>
<evidence type="ECO:0000313" key="3">
    <source>
        <dbReference type="EMBL" id="OZS79530.1"/>
    </source>
</evidence>
<evidence type="ECO:0000256" key="1">
    <source>
        <dbReference type="SAM" id="Phobius"/>
    </source>
</evidence>
<dbReference type="InterPro" id="IPR000160">
    <property type="entry name" value="GGDEF_dom"/>
</dbReference>
<dbReference type="InterPro" id="IPR043128">
    <property type="entry name" value="Rev_trsase/Diguanyl_cyclase"/>
</dbReference>
<dbReference type="InterPro" id="IPR029787">
    <property type="entry name" value="Nucleotide_cyclase"/>
</dbReference>
<dbReference type="Gene3D" id="3.30.70.270">
    <property type="match status" value="1"/>
</dbReference>
<dbReference type="AlphaFoldDB" id="A0A264W7H7"/>
<dbReference type="PANTHER" id="PTHR45138">
    <property type="entry name" value="REGULATORY COMPONENTS OF SENSORY TRANSDUCTION SYSTEM"/>
    <property type="match status" value="1"/>
</dbReference>
<feature type="transmembrane region" description="Helical" evidence="1">
    <location>
        <begin position="12"/>
        <end position="30"/>
    </location>
</feature>
<dbReference type="NCBIfam" id="TIGR00254">
    <property type="entry name" value="GGDEF"/>
    <property type="match status" value="1"/>
</dbReference>
<evidence type="ECO:0000259" key="2">
    <source>
        <dbReference type="PROSITE" id="PS50887"/>
    </source>
</evidence>
<dbReference type="InterPro" id="IPR050469">
    <property type="entry name" value="Diguanylate_Cyclase"/>
</dbReference>
<reference evidence="3 4" key="1">
    <citation type="submission" date="2017-07" db="EMBL/GenBank/DDBJ databases">
        <title>Tetzosporium hominis gen.nov. sp.nov.</title>
        <authorList>
            <person name="Tetz G."/>
            <person name="Tetz V."/>
        </authorList>
    </citation>
    <scope>NUCLEOTIDE SEQUENCE [LARGE SCALE GENOMIC DNA]</scope>
    <source>
        <strain evidence="3 4">VT-49</strain>
    </source>
</reference>
<dbReference type="Gene3D" id="3.30.450.40">
    <property type="match status" value="1"/>
</dbReference>
<dbReference type="GO" id="GO:0052621">
    <property type="term" value="F:diguanylate cyclase activity"/>
    <property type="evidence" value="ECO:0007669"/>
    <property type="project" value="TreeGrafter"/>
</dbReference>
<keyword evidence="1" id="KW-1133">Transmembrane helix</keyword>
<gene>
    <name evidence="3" type="ORF">CF394_00525</name>
</gene>
<dbReference type="RefSeq" id="WP_094941339.1">
    <property type="nucleotide sequence ID" value="NZ_NOKQ01000116.1"/>
</dbReference>
<feature type="transmembrane region" description="Helical" evidence="1">
    <location>
        <begin position="177"/>
        <end position="196"/>
    </location>
</feature>
<comment type="caution">
    <text evidence="3">The sequence shown here is derived from an EMBL/GenBank/DDBJ whole genome shotgun (WGS) entry which is preliminary data.</text>
</comment>
<dbReference type="EMBL" id="NOKQ01000116">
    <property type="protein sequence ID" value="OZS79530.1"/>
    <property type="molecule type" value="Genomic_DNA"/>
</dbReference>
<dbReference type="GO" id="GO:0043709">
    <property type="term" value="P:cell adhesion involved in single-species biofilm formation"/>
    <property type="evidence" value="ECO:0007669"/>
    <property type="project" value="TreeGrafter"/>
</dbReference>
<feature type="transmembrane region" description="Helical" evidence="1">
    <location>
        <begin position="37"/>
        <end position="57"/>
    </location>
</feature>
<sequence length="567" mass="64139">MDFSKRTKQTIVLLYIFTGLPLMAVLFFLFPSQPIDLSIVALMLILAVATTAIPFHIGNTTIFLSQWVTVAAFLEYGAGIEMLLVQISILPMVFRVRFLSDLKYRILYSSWMFVLVSLLSAAAAHGVGYTLGSEDIKMIILGASVFLVVSLVSNHIILYARDAILGTKERFFSRDAAWDYTGGLITLPFAISLYILQNEIGWIAFCLLGIPFLLITYVMRMYNTAERANIALAKASAFGHEMADRLSSNQIINMFMRRVSELFPLDAIYIVDNIKGKYVVLRAIEDKEEVTIKVDSDSILESFIHSYFVRSEKQCFGKASEWMNEAPDFLGKDMNSLLIVPISRNKKTEGMVVLSARKKYAFEKFQMDIVHLLSTYFAVSLEKARYVHAAVEKSETCALTGLYNYRYLDKKLEMEQQRLDSNPHLMLSLLMLDIDHFKQINDRYGHHAGNIVLKDFATLVKKHVPEDGTLARYGGEEFVMLLPQLSKQEAADLGEKIRIEVQLTPFLIDSDLTSNRHDEIIYITVSIGVSTAPEDTDETITMLRNADRALYIGAKQAGRNKVAEYMK</sequence>
<dbReference type="GO" id="GO:0005886">
    <property type="term" value="C:plasma membrane"/>
    <property type="evidence" value="ECO:0007669"/>
    <property type="project" value="TreeGrafter"/>
</dbReference>
<proteinExistence type="predicted"/>